<keyword evidence="4 5" id="KW-0472">Membrane</keyword>
<evidence type="ECO:0000256" key="4">
    <source>
        <dbReference type="ARBA" id="ARBA00023136"/>
    </source>
</evidence>
<dbReference type="AlphaFoldDB" id="A0AA87U458"/>
<comment type="caution">
    <text evidence="6">The sequence shown here is derived from an EMBL/GenBank/DDBJ whole genome shotgun (WGS) entry which is preliminary data.</text>
</comment>
<evidence type="ECO:0008006" key="8">
    <source>
        <dbReference type="Google" id="ProtNLM"/>
    </source>
</evidence>
<protein>
    <recommendedName>
        <fullName evidence="8">DoxX family protein</fullName>
    </recommendedName>
</protein>
<feature type="transmembrane region" description="Helical" evidence="5">
    <location>
        <begin position="25"/>
        <end position="47"/>
    </location>
</feature>
<feature type="transmembrane region" description="Helical" evidence="5">
    <location>
        <begin position="99"/>
        <end position="118"/>
    </location>
</feature>
<evidence type="ECO:0000256" key="5">
    <source>
        <dbReference type="SAM" id="Phobius"/>
    </source>
</evidence>
<dbReference type="Pfam" id="PF13564">
    <property type="entry name" value="DoxX_2"/>
    <property type="match status" value="1"/>
</dbReference>
<evidence type="ECO:0000313" key="7">
    <source>
        <dbReference type="Proteomes" id="UP000026941"/>
    </source>
</evidence>
<feature type="transmembrane region" description="Helical" evidence="5">
    <location>
        <begin position="124"/>
        <end position="142"/>
    </location>
</feature>
<name>A0AA87U458_RHIRH</name>
<keyword evidence="2 5" id="KW-0812">Transmembrane</keyword>
<keyword evidence="3 5" id="KW-1133">Transmembrane helix</keyword>
<dbReference type="EMBL" id="BAYX01000005">
    <property type="protein sequence ID" value="GAJ93326.1"/>
    <property type="molecule type" value="Genomic_DNA"/>
</dbReference>
<dbReference type="RefSeq" id="WP_007697673.1">
    <property type="nucleotide sequence ID" value="NZ_BAYX01000005.1"/>
</dbReference>
<evidence type="ECO:0000256" key="1">
    <source>
        <dbReference type="ARBA" id="ARBA00004141"/>
    </source>
</evidence>
<comment type="subcellular location">
    <subcellularLocation>
        <location evidence="1">Membrane</location>
        <topology evidence="1">Multi-pass membrane protein</topology>
    </subcellularLocation>
</comment>
<dbReference type="Proteomes" id="UP000026941">
    <property type="component" value="Unassembled WGS sequence"/>
</dbReference>
<organism evidence="6 7">
    <name type="scientific">Rhizobium rhizogenes NBRC 13257</name>
    <dbReference type="NCBI Taxonomy" id="1220581"/>
    <lineage>
        <taxon>Bacteria</taxon>
        <taxon>Pseudomonadati</taxon>
        <taxon>Pseudomonadota</taxon>
        <taxon>Alphaproteobacteria</taxon>
        <taxon>Hyphomicrobiales</taxon>
        <taxon>Rhizobiaceae</taxon>
        <taxon>Rhizobium/Agrobacterium group</taxon>
        <taxon>Rhizobium</taxon>
    </lineage>
</organism>
<sequence>MRTGRENLGASEGISGQPLTELRNALVWFLEASIAVVFGLSGFLKISKPIEYLGSLGMDSVTVLPEWAVRIVGTVELLSASALLVPAMLGVLVSLAPSAIIVLLAVEGFAIILELAVVHGDYALTMNIALLGCLAVVAWHRLQAIR</sequence>
<evidence type="ECO:0000313" key="6">
    <source>
        <dbReference type="EMBL" id="GAJ93326.1"/>
    </source>
</evidence>
<gene>
    <name evidence="6" type="ORF">RRH01S_05_04010</name>
</gene>
<reference evidence="6 7" key="1">
    <citation type="submission" date="2014-05" db="EMBL/GenBank/DDBJ databases">
        <title>Whole genome shotgun sequence of Rhizobium rhizogenes NBRC 13257.</title>
        <authorList>
            <person name="Katano-Makiyama Y."/>
            <person name="Hosoyama A."/>
            <person name="Hashimoto M."/>
            <person name="Hosoyama Y."/>
            <person name="Noguchi M."/>
            <person name="Tsuchikane K."/>
            <person name="Kimura A."/>
            <person name="Ohji S."/>
            <person name="Ichikawa N."/>
            <person name="Yamazoe A."/>
            <person name="Fujita N."/>
        </authorList>
    </citation>
    <scope>NUCLEOTIDE SEQUENCE [LARGE SCALE GENOMIC DNA]</scope>
    <source>
        <strain evidence="6 7">NBRC 13257</strain>
    </source>
</reference>
<dbReference type="GO" id="GO:0016020">
    <property type="term" value="C:membrane"/>
    <property type="evidence" value="ECO:0007669"/>
    <property type="project" value="UniProtKB-SubCell"/>
</dbReference>
<dbReference type="InterPro" id="IPR032808">
    <property type="entry name" value="DoxX"/>
</dbReference>
<evidence type="ECO:0000256" key="3">
    <source>
        <dbReference type="ARBA" id="ARBA00022989"/>
    </source>
</evidence>
<proteinExistence type="predicted"/>
<evidence type="ECO:0000256" key="2">
    <source>
        <dbReference type="ARBA" id="ARBA00022692"/>
    </source>
</evidence>
<feature type="transmembrane region" description="Helical" evidence="5">
    <location>
        <begin position="67"/>
        <end position="92"/>
    </location>
</feature>
<accession>A0AA87U458</accession>